<feature type="transmembrane region" description="Helical" evidence="1">
    <location>
        <begin position="256"/>
        <end position="275"/>
    </location>
</feature>
<feature type="transmembrane region" description="Helical" evidence="1">
    <location>
        <begin position="55"/>
        <end position="77"/>
    </location>
</feature>
<dbReference type="Proteomes" id="UP001169069">
    <property type="component" value="Unassembled WGS sequence"/>
</dbReference>
<keyword evidence="1" id="KW-0472">Membrane</keyword>
<protein>
    <recommendedName>
        <fullName evidence="4">Vitamin K epoxide reductase domain-containing protein</fullName>
    </recommendedName>
</protein>
<organism evidence="2 3">
    <name type="scientific">Sulfurovum zhangzhouensis</name>
    <dbReference type="NCBI Taxonomy" id="3019067"/>
    <lineage>
        <taxon>Bacteria</taxon>
        <taxon>Pseudomonadati</taxon>
        <taxon>Campylobacterota</taxon>
        <taxon>Epsilonproteobacteria</taxon>
        <taxon>Campylobacterales</taxon>
        <taxon>Sulfurovaceae</taxon>
        <taxon>Sulfurovum</taxon>
    </lineage>
</organism>
<keyword evidence="1" id="KW-0812">Transmembrane</keyword>
<proteinExistence type="predicted"/>
<evidence type="ECO:0000256" key="1">
    <source>
        <dbReference type="SAM" id="Phobius"/>
    </source>
</evidence>
<dbReference type="EMBL" id="JAQIBD010000001">
    <property type="protein sequence ID" value="MDM5271446.1"/>
    <property type="molecule type" value="Genomic_DNA"/>
</dbReference>
<evidence type="ECO:0008006" key="4">
    <source>
        <dbReference type="Google" id="ProtNLM"/>
    </source>
</evidence>
<gene>
    <name evidence="2" type="ORF">PGH07_04585</name>
</gene>
<comment type="caution">
    <text evidence="2">The sequence shown here is derived from an EMBL/GenBank/DDBJ whole genome shotgun (WGS) entry which is preliminary data.</text>
</comment>
<keyword evidence="1" id="KW-1133">Transmembrane helix</keyword>
<dbReference type="RefSeq" id="WP_289412901.1">
    <property type="nucleotide sequence ID" value="NZ_JAQIBD010000001.1"/>
</dbReference>
<evidence type="ECO:0000313" key="3">
    <source>
        <dbReference type="Proteomes" id="UP001169069"/>
    </source>
</evidence>
<feature type="transmembrane region" description="Helical" evidence="1">
    <location>
        <begin position="296"/>
        <end position="315"/>
    </location>
</feature>
<accession>A0ABT7QYQ9</accession>
<sequence>MNEIFLSNEVITYLLSEIVLYILLLIAAIATVGILKGWNFDHFTEKQFVLENRSYLVMSIIFFVLGLKIVLLPYFAYTIDSLSVLVPGAMCAAGVIDANGYGDPLLVLKIMILFVSGLWLRVNRIDLGEKSYPYMKLKSWFFLLIFILLSVEVVLDILYFSHIETTKPVSCCSVIFGELGGNTLPFGLDIKKLLILFYLLYILSVLMLHSQRYVMRVAVMLFFGLIAYYSIVYFFGTYIYELPTHRCPFCMLQAEYFYVGYILWGLLFMGMFLAIESVVLEGVFGKNALKLKKVSIGLLTLFVLLCSSYVGIYYLKNGVFL</sequence>
<feature type="transmembrane region" description="Helical" evidence="1">
    <location>
        <begin position="193"/>
        <end position="210"/>
    </location>
</feature>
<reference evidence="2" key="1">
    <citation type="submission" date="2023-01" db="EMBL/GenBank/DDBJ databases">
        <title>Sulfurovum sp. zt1-1 genome assembly.</title>
        <authorList>
            <person name="Wang J."/>
        </authorList>
    </citation>
    <scope>NUCLEOTIDE SEQUENCE</scope>
    <source>
        <strain evidence="2">Zt1-1</strain>
    </source>
</reference>
<feature type="transmembrane region" description="Helical" evidence="1">
    <location>
        <begin position="217"/>
        <end position="236"/>
    </location>
</feature>
<evidence type="ECO:0000313" key="2">
    <source>
        <dbReference type="EMBL" id="MDM5271446.1"/>
    </source>
</evidence>
<feature type="transmembrane region" description="Helical" evidence="1">
    <location>
        <begin position="140"/>
        <end position="160"/>
    </location>
</feature>
<name>A0ABT7QYQ9_9BACT</name>
<feature type="transmembrane region" description="Helical" evidence="1">
    <location>
        <begin position="12"/>
        <end position="35"/>
    </location>
</feature>
<feature type="transmembrane region" description="Helical" evidence="1">
    <location>
        <begin position="104"/>
        <end position="120"/>
    </location>
</feature>
<keyword evidence="3" id="KW-1185">Reference proteome</keyword>